<dbReference type="AlphaFoldDB" id="A0A1B5L1Q3"/>
<dbReference type="InterPro" id="IPR052430">
    <property type="entry name" value="IVT-Associated"/>
</dbReference>
<keyword evidence="2 6" id="KW-0812">Transmembrane</keyword>
<feature type="region of interest" description="Disordered" evidence="5">
    <location>
        <begin position="745"/>
        <end position="780"/>
    </location>
</feature>
<comment type="caution">
    <text evidence="7">The sequence shown here is derived from an EMBL/GenBank/DDBJ whole genome shotgun (WGS) entry which is preliminary data.</text>
</comment>
<feature type="compositionally biased region" description="Basic and acidic residues" evidence="5">
    <location>
        <begin position="745"/>
        <end position="758"/>
    </location>
</feature>
<feature type="region of interest" description="Disordered" evidence="5">
    <location>
        <begin position="127"/>
        <end position="184"/>
    </location>
</feature>
<evidence type="ECO:0000256" key="3">
    <source>
        <dbReference type="ARBA" id="ARBA00022989"/>
    </source>
</evidence>
<dbReference type="Proteomes" id="UP000054053">
    <property type="component" value="Unassembled WGS sequence"/>
</dbReference>
<evidence type="ECO:0000256" key="5">
    <source>
        <dbReference type="SAM" id="MobiDB-lite"/>
    </source>
</evidence>
<feature type="transmembrane region" description="Helical" evidence="6">
    <location>
        <begin position="931"/>
        <end position="953"/>
    </location>
</feature>
<feature type="transmembrane region" description="Helical" evidence="6">
    <location>
        <begin position="388"/>
        <end position="405"/>
    </location>
</feature>
<dbReference type="EMBL" id="BBTG02000006">
    <property type="protein sequence ID" value="GAO16318.1"/>
    <property type="molecule type" value="Genomic_DNA"/>
</dbReference>
<protein>
    <submittedName>
        <fullName evidence="7">Uncharacterized protein</fullName>
    </submittedName>
</protein>
<feature type="transmembrane region" description="Helical" evidence="6">
    <location>
        <begin position="876"/>
        <end position="894"/>
    </location>
</feature>
<feature type="compositionally biased region" description="Polar residues" evidence="5">
    <location>
        <begin position="762"/>
        <end position="779"/>
    </location>
</feature>
<sequence length="1178" mass="127661">MADVDDEAMDGEREVNDHGCGHVTALDPLRLFARRTRHRRLGSGSNGIDTWWQPGGNPRLRRLSIDRLEGLCGNLGSQSAEGGVDGQILEDVKSIPLWSSPVKRKRCGKNAFLSYGTKQPVSRMAARRANLPRASRGPRLQQDTCARRAADDDDHDPTADVASSSDGTRLRQPTKRGQASRRSSITRIAQNDRALADVELDQDTYGVSELRDGLFEAIFLQPLRPPSMQRLSGQAAAALPWELGKSSPLVGKDRVRRQIRELGSLLRRVATTRAGVGLLKASLAYVSAYALCLAPAASTWLGRHHYVVAVSVVLNHPARTLGAQLEGAVFTVAGTAVGLGWGALCLLLSTSATLAAGAGYGGVLAVLLASFMLAMAWARAFFARSHQAVLCAGIAVLFVTLAAANGQQPVAWSKLRGYGVCWLLGQAVSLVVNVVVFPDSGARALATTLHRSLSILQETLEATPSPQRKQRQRLAAAFVDLSEAHRDMRNAVTVSRFRPEQVERVRNTMQAVVRAFFSLESKSHLFQHLYADGPTCAAAVETEAAHALVDEHKSARLGEPACGNGQTRCRHAAGLIRTLRAAAEELLRCVKDGLQRCDAALMDASGYREALGPPQAVSPDLGPWQVRTRLAKAAYDVEESNVLGSRRPAAAASLIHDANAVQLFLLARHMREAVAKVEALADQVAALQAESDQRPRLHLPSYPIRKAVHRNNAQVRHDGGGAAVASCARTFADIARSFGSIEALEHETGSRDATEPSRDAPQATSPGPNTSPRSESTPQRIRHRMWKGLHALQGTEGRYAFRVCLATCLLSVPSFLPRSRAWWTEYEAWWAVAMSWAAMHPRAGGSLRSLATGSGAALLGAVWSGMALVAGNGNPYLLGAFAAVYMVPMLYCHTSSSHPRSGLAGCLSFTVVSLTLQAQGGGGGPSPALPALLHGLAFVVGACVPVVVNWVLWPFVARHELRFSLSSMLHFMSILYRHVVARYVYFSDGKDPTAADLRESEILEGRLREGFVRIRQLLALTRHELRLRAPFEPLPYAALSEAAERFFDHLIAVRQSALFYNPGFLRDDSPAAEKLLSHRRDAVAAVLGNLYILAGALRSQRKVPSYMPSAAAARRRLLAKTAQLETTSAPDPLRAGETWSDLYSFSYHEGLTGCVYQLEQIEMYAKMILGEQGNMKPA</sequence>
<dbReference type="InterPro" id="IPR023244">
    <property type="entry name" value="Brefeldin_A-sensitivity_4"/>
</dbReference>
<comment type="subcellular location">
    <subcellularLocation>
        <location evidence="1">Membrane</location>
        <topology evidence="1">Multi-pass membrane protein</topology>
    </subcellularLocation>
</comment>
<dbReference type="PANTHER" id="PTHR47804">
    <property type="entry name" value="60S RIBOSOMAL PROTEIN L19"/>
    <property type="match status" value="1"/>
</dbReference>
<accession>A0A1B5L1Q3</accession>
<dbReference type="PANTHER" id="PTHR47804:SF3">
    <property type="entry name" value="PROTEIN BRE4"/>
    <property type="match status" value="1"/>
</dbReference>
<evidence type="ECO:0000256" key="2">
    <source>
        <dbReference type="ARBA" id="ARBA00022692"/>
    </source>
</evidence>
<feature type="transmembrane region" description="Helical" evidence="6">
    <location>
        <begin position="417"/>
        <end position="437"/>
    </location>
</feature>
<feature type="transmembrane region" description="Helical" evidence="6">
    <location>
        <begin position="328"/>
        <end position="349"/>
    </location>
</feature>
<feature type="transmembrane region" description="Helical" evidence="6">
    <location>
        <begin position="355"/>
        <end position="376"/>
    </location>
</feature>
<keyword evidence="3 6" id="KW-1133">Transmembrane helix</keyword>
<keyword evidence="4 6" id="KW-0472">Membrane</keyword>
<evidence type="ECO:0000313" key="8">
    <source>
        <dbReference type="Proteomes" id="UP000054053"/>
    </source>
</evidence>
<dbReference type="GO" id="GO:0016020">
    <property type="term" value="C:membrane"/>
    <property type="evidence" value="ECO:0007669"/>
    <property type="project" value="UniProtKB-SubCell"/>
</dbReference>
<evidence type="ECO:0000256" key="1">
    <source>
        <dbReference type="ARBA" id="ARBA00004141"/>
    </source>
</evidence>
<dbReference type="PRINTS" id="PR02047">
    <property type="entry name" value="BREFELDNASP4"/>
</dbReference>
<proteinExistence type="predicted"/>
<name>A0A1B5L1Q3_USTVR</name>
<evidence type="ECO:0000313" key="7">
    <source>
        <dbReference type="EMBL" id="GAO16318.1"/>
    </source>
</evidence>
<evidence type="ECO:0000256" key="4">
    <source>
        <dbReference type="ARBA" id="ARBA00023136"/>
    </source>
</evidence>
<organism evidence="7 8">
    <name type="scientific">Ustilaginoidea virens</name>
    <name type="common">Rice false smut fungus</name>
    <name type="synonym">Villosiclava virens</name>
    <dbReference type="NCBI Taxonomy" id="1159556"/>
    <lineage>
        <taxon>Eukaryota</taxon>
        <taxon>Fungi</taxon>
        <taxon>Dikarya</taxon>
        <taxon>Ascomycota</taxon>
        <taxon>Pezizomycotina</taxon>
        <taxon>Sordariomycetes</taxon>
        <taxon>Hypocreomycetidae</taxon>
        <taxon>Hypocreales</taxon>
        <taxon>Clavicipitaceae</taxon>
        <taxon>Ustilaginoidea</taxon>
    </lineage>
</organism>
<evidence type="ECO:0000256" key="6">
    <source>
        <dbReference type="SAM" id="Phobius"/>
    </source>
</evidence>
<reference evidence="8" key="1">
    <citation type="journal article" date="2016" name="Genome Announc.">
        <title>Genome sequence of Ustilaginoidea virens IPU010, a rice pathogenic fungus causing false smut.</title>
        <authorList>
            <person name="Kumagai T."/>
            <person name="Ishii T."/>
            <person name="Terai G."/>
            <person name="Umemura M."/>
            <person name="Machida M."/>
            <person name="Asai K."/>
        </authorList>
    </citation>
    <scope>NUCLEOTIDE SEQUENCE [LARGE SCALE GENOMIC DNA]</scope>
    <source>
        <strain evidence="8">IPU010</strain>
    </source>
</reference>
<gene>
    <name evidence="7" type="ORF">UVI_02017050</name>
</gene>
<feature type="transmembrane region" description="Helical" evidence="6">
    <location>
        <begin position="850"/>
        <end position="870"/>
    </location>
</feature>
<feature type="compositionally biased region" description="Polar residues" evidence="5">
    <location>
        <begin position="175"/>
        <end position="184"/>
    </location>
</feature>